<dbReference type="KEGG" id="char:105903646"/>
<dbReference type="NCBIfam" id="NF037979">
    <property type="entry name" value="Na_transp"/>
    <property type="match status" value="1"/>
</dbReference>
<dbReference type="InterPro" id="IPR000175">
    <property type="entry name" value="Na/ntran_symport"/>
</dbReference>
<comment type="similarity">
    <text evidence="7">Belongs to the sodium:neurotransmitter symporter (SNF) (TC 2.A.22) family.</text>
</comment>
<dbReference type="OrthoDB" id="6581954at2759"/>
<evidence type="ECO:0000256" key="4">
    <source>
        <dbReference type="ARBA" id="ARBA00022989"/>
    </source>
</evidence>
<keyword evidence="3 7" id="KW-0812">Transmembrane</keyword>
<keyword evidence="7" id="KW-0769">Symport</keyword>
<dbReference type="GO" id="GO:0015293">
    <property type="term" value="F:symporter activity"/>
    <property type="evidence" value="ECO:0007669"/>
    <property type="project" value="UniProtKB-KW"/>
</dbReference>
<keyword evidence="4 8" id="KW-1133">Transmembrane helix</keyword>
<dbReference type="PANTHER" id="PTHR11616">
    <property type="entry name" value="SODIUM/CHLORIDE DEPENDENT TRANSPORTER"/>
    <property type="match status" value="1"/>
</dbReference>
<feature type="transmembrane region" description="Helical" evidence="8">
    <location>
        <begin position="580"/>
        <end position="602"/>
    </location>
</feature>
<keyword evidence="5 8" id="KW-0472">Membrane</keyword>
<evidence type="ECO:0000256" key="2">
    <source>
        <dbReference type="ARBA" id="ARBA00022448"/>
    </source>
</evidence>
<feature type="transmembrane region" description="Helical" evidence="8">
    <location>
        <begin position="303"/>
        <end position="324"/>
    </location>
</feature>
<dbReference type="Proteomes" id="UP000515152">
    <property type="component" value="Chromosome 19"/>
</dbReference>
<feature type="transmembrane region" description="Helical" evidence="8">
    <location>
        <begin position="527"/>
        <end position="550"/>
    </location>
</feature>
<dbReference type="PROSITE" id="PS00610">
    <property type="entry name" value="NA_NEUROTRAN_SYMP_1"/>
    <property type="match status" value="1"/>
</dbReference>
<dbReference type="PROSITE" id="PS50267">
    <property type="entry name" value="NA_NEUROTRAN_SYMP_3"/>
    <property type="match status" value="1"/>
</dbReference>
<dbReference type="AlphaFoldDB" id="A0A6P8H3X8"/>
<feature type="transmembrane region" description="Helical" evidence="8">
    <location>
        <begin position="227"/>
        <end position="254"/>
    </location>
</feature>
<organism evidence="9 10">
    <name type="scientific">Clupea harengus</name>
    <name type="common">Atlantic herring</name>
    <dbReference type="NCBI Taxonomy" id="7950"/>
    <lineage>
        <taxon>Eukaryota</taxon>
        <taxon>Metazoa</taxon>
        <taxon>Chordata</taxon>
        <taxon>Craniata</taxon>
        <taxon>Vertebrata</taxon>
        <taxon>Euteleostomi</taxon>
        <taxon>Actinopterygii</taxon>
        <taxon>Neopterygii</taxon>
        <taxon>Teleostei</taxon>
        <taxon>Clupei</taxon>
        <taxon>Clupeiformes</taxon>
        <taxon>Clupeoidei</taxon>
        <taxon>Clupeidae</taxon>
        <taxon>Clupea</taxon>
    </lineage>
</organism>
<comment type="subcellular location">
    <subcellularLocation>
        <location evidence="1">Membrane</location>
        <topology evidence="1">Multi-pass membrane protein</topology>
    </subcellularLocation>
</comment>
<feature type="transmembrane region" description="Helical" evidence="8">
    <location>
        <begin position="112"/>
        <end position="140"/>
    </location>
</feature>
<feature type="binding site" evidence="6">
    <location>
        <position position="430"/>
    </location>
    <ligand>
        <name>Na(+)</name>
        <dbReference type="ChEBI" id="CHEBI:29101"/>
        <label>1</label>
    </ligand>
</feature>
<feature type="transmembrane region" description="Helical" evidence="8">
    <location>
        <begin position="479"/>
        <end position="507"/>
    </location>
</feature>
<dbReference type="GO" id="GO:0046872">
    <property type="term" value="F:metal ion binding"/>
    <property type="evidence" value="ECO:0007669"/>
    <property type="project" value="UniProtKB-KW"/>
</dbReference>
<keyword evidence="6" id="KW-0915">Sodium</keyword>
<dbReference type="GO" id="GO:0015175">
    <property type="term" value="F:neutral L-amino acid transmembrane transporter activity"/>
    <property type="evidence" value="ECO:0007669"/>
    <property type="project" value="TreeGrafter"/>
</dbReference>
<dbReference type="PROSITE" id="PS00754">
    <property type="entry name" value="NA_NEUROTRAN_SYMP_2"/>
    <property type="match status" value="1"/>
</dbReference>
<evidence type="ECO:0000256" key="8">
    <source>
        <dbReference type="SAM" id="Phobius"/>
    </source>
</evidence>
<proteinExistence type="inferred from homology"/>
<evidence type="ECO:0000313" key="10">
    <source>
        <dbReference type="RefSeq" id="XP_031442372.1"/>
    </source>
</evidence>
<feature type="transmembrane region" description="Helical" evidence="8">
    <location>
        <begin position="69"/>
        <end position="91"/>
    </location>
</feature>
<evidence type="ECO:0000256" key="6">
    <source>
        <dbReference type="PIRSR" id="PIRSR600175-1"/>
    </source>
</evidence>
<keyword evidence="2 7" id="KW-0813">Transport</keyword>
<sequence length="613" mass="68454">MKLKLPNPGLDERIPSHAKLEKLEVEEADSRPKWDNKAQYMLTCVGFCIGLGNVWRFPYLCQSHGGGAFIIPFLILLVLEGVPLLFLEFAIGQRLRSGSVGVWRSIHPYLTGVGIASMMVSFLVSLYYNTILSWVIWYLFNSFQSPLPWSQCPLNENRTALVSECARSSSVDYFWYRETLDTSAAIDDSGGLQWWLVLVSLCAWAVLYVCCIRGIESTGKAVYVTSTLPYVVLLIFLIRGLTLKGSVSGIQFLFTPDVKELMNPQTWLDAGAQVFYSFGLAWGGLISFSSYNSVHNNCEQDAVIISIITGCTSLYAAIVIYSIIGFRATEKFDDCLSGNILALLNTFDLAEGSINESNYDVELQRLNGTSPDIIQGLQLRGCDIQTFLSEGVEGTGLAFIVFTEAITKMPISPLWSVLFFIMLFCLGLSSLFGNIEGVVVPLQDLKVLPKTWSKEVYTGLTCLVSFLMALIFSQRSGNYWVALFDTFAGSIPLLTIAFFEMIAVSYIYGIDRFSEDIEFMIGHKPNIFWRASWMVISPLIVLAIFIAYFVSKVTEELTYTAWVPDSENFPNLANLPYPGWIYVIIFILAGVPSLAVPFVALFKYIQNRCGRGH</sequence>
<name>A0A6P8H3X8_CLUHA</name>
<dbReference type="GO" id="GO:0031526">
    <property type="term" value="C:brush border membrane"/>
    <property type="evidence" value="ECO:0007669"/>
    <property type="project" value="TreeGrafter"/>
</dbReference>
<reference evidence="10" key="1">
    <citation type="submission" date="2025-08" db="UniProtKB">
        <authorList>
            <consortium name="RefSeq"/>
        </authorList>
    </citation>
    <scope>IDENTIFICATION</scope>
</reference>
<evidence type="ECO:0000256" key="3">
    <source>
        <dbReference type="ARBA" id="ARBA00022692"/>
    </source>
</evidence>
<feature type="binding site" evidence="6">
    <location>
        <position position="426"/>
    </location>
    <ligand>
        <name>Na(+)</name>
        <dbReference type="ChEBI" id="CHEBI:29101"/>
        <label>1</label>
    </ligand>
</feature>
<accession>A0A6P8H3X8</accession>
<feature type="binding site" evidence="6">
    <location>
        <position position="46"/>
    </location>
    <ligand>
        <name>Na(+)</name>
        <dbReference type="ChEBI" id="CHEBI:29101"/>
        <label>1</label>
    </ligand>
</feature>
<dbReference type="GeneID" id="105903646"/>
<dbReference type="Pfam" id="PF00209">
    <property type="entry name" value="SNF"/>
    <property type="match status" value="1"/>
</dbReference>
<feature type="binding site" evidence="6">
    <location>
        <position position="277"/>
    </location>
    <ligand>
        <name>Na(+)</name>
        <dbReference type="ChEBI" id="CHEBI:29101"/>
        <label>1</label>
    </ligand>
</feature>
<evidence type="ECO:0000313" key="9">
    <source>
        <dbReference type="Proteomes" id="UP000515152"/>
    </source>
</evidence>
<dbReference type="SUPFAM" id="SSF161070">
    <property type="entry name" value="SNF-like"/>
    <property type="match status" value="1"/>
</dbReference>
<keyword evidence="6" id="KW-0479">Metal-binding</keyword>
<gene>
    <name evidence="10" type="primary">LOC105903646</name>
</gene>
<feature type="transmembrane region" description="Helical" evidence="8">
    <location>
        <begin position="192"/>
        <end position="215"/>
    </location>
</feature>
<evidence type="ECO:0000256" key="5">
    <source>
        <dbReference type="ARBA" id="ARBA00023136"/>
    </source>
</evidence>
<evidence type="ECO:0000256" key="7">
    <source>
        <dbReference type="RuleBase" id="RU003732"/>
    </source>
</evidence>
<protein>
    <recommendedName>
        <fullName evidence="7">Transporter</fullName>
    </recommendedName>
</protein>
<keyword evidence="9" id="KW-1185">Reference proteome</keyword>
<dbReference type="PRINTS" id="PR00176">
    <property type="entry name" value="NANEUSMPORT"/>
</dbReference>
<dbReference type="GO" id="GO:0035725">
    <property type="term" value="P:sodium ion transmembrane transport"/>
    <property type="evidence" value="ECO:0007669"/>
    <property type="project" value="TreeGrafter"/>
</dbReference>
<evidence type="ECO:0000256" key="1">
    <source>
        <dbReference type="ARBA" id="ARBA00004141"/>
    </source>
</evidence>
<feature type="transmembrane region" description="Helical" evidence="8">
    <location>
        <begin position="40"/>
        <end position="57"/>
    </location>
</feature>
<dbReference type="PANTHER" id="PTHR11616:SF125">
    <property type="entry name" value="SODIUM-DEPENDENT NEUTRAL AMINO ACID TRANSPORTER B(0)AT1"/>
    <property type="match status" value="1"/>
</dbReference>
<feature type="transmembrane region" description="Helical" evidence="8">
    <location>
        <begin position="274"/>
        <end position="291"/>
    </location>
</feature>
<feature type="transmembrane region" description="Helical" evidence="8">
    <location>
        <begin position="414"/>
        <end position="435"/>
    </location>
</feature>
<dbReference type="InterPro" id="IPR037272">
    <property type="entry name" value="SNS_sf"/>
</dbReference>
<feature type="binding site" evidence="6">
    <location>
        <position position="53"/>
    </location>
    <ligand>
        <name>Na(+)</name>
        <dbReference type="ChEBI" id="CHEBI:29101"/>
        <label>1</label>
    </ligand>
</feature>
<dbReference type="RefSeq" id="XP_031442372.1">
    <property type="nucleotide sequence ID" value="XM_031586512.2"/>
</dbReference>
<feature type="transmembrane region" description="Helical" evidence="8">
    <location>
        <begin position="456"/>
        <end position="473"/>
    </location>
</feature>